<dbReference type="AlphaFoldDB" id="A0A1B8ZF06"/>
<name>A0A1B8ZF06_9FLAO</name>
<gene>
    <name evidence="1" type="ORF">BBI00_20085</name>
</gene>
<sequence>MGGRIVGGIGIANSIYQGIEGNISPTRTAVDIVMGAVGFMGSWEAAASLVYFGGMAIYETNFNDGKAAF</sequence>
<evidence type="ECO:0000313" key="2">
    <source>
        <dbReference type="Proteomes" id="UP000093432"/>
    </source>
</evidence>
<protein>
    <submittedName>
        <fullName evidence="1">Uncharacterized protein</fullName>
    </submittedName>
</protein>
<dbReference type="Proteomes" id="UP000093432">
    <property type="component" value="Unassembled WGS sequence"/>
</dbReference>
<proteinExistence type="predicted"/>
<accession>A0A1B8ZF06</accession>
<comment type="caution">
    <text evidence="1">The sequence shown here is derived from an EMBL/GenBank/DDBJ whole genome shotgun (WGS) entry which is preliminary data.</text>
</comment>
<dbReference type="STRING" id="651561.BBI00_20085"/>
<dbReference type="EMBL" id="MAYG01000023">
    <property type="protein sequence ID" value="OCA70144.1"/>
    <property type="molecule type" value="Genomic_DNA"/>
</dbReference>
<reference evidence="2" key="1">
    <citation type="submission" date="2016-07" db="EMBL/GenBank/DDBJ databases">
        <authorList>
            <person name="Florea S."/>
            <person name="Webb J.S."/>
            <person name="Jaromczyk J."/>
            <person name="Schardl C.L."/>
        </authorList>
    </citation>
    <scope>NUCLEOTIDE SEQUENCE [LARGE SCALE GENOMIC DNA]</scope>
    <source>
        <strain evidence="2">CC-VM-7</strain>
    </source>
</reference>
<organism evidence="1 2">
    <name type="scientific">Chryseobacterium arthrosphaerae</name>
    <dbReference type="NCBI Taxonomy" id="651561"/>
    <lineage>
        <taxon>Bacteria</taxon>
        <taxon>Pseudomonadati</taxon>
        <taxon>Bacteroidota</taxon>
        <taxon>Flavobacteriia</taxon>
        <taxon>Flavobacteriales</taxon>
        <taxon>Weeksellaceae</taxon>
        <taxon>Chryseobacterium group</taxon>
        <taxon>Chryseobacterium</taxon>
    </lineage>
</organism>
<evidence type="ECO:0000313" key="1">
    <source>
        <dbReference type="EMBL" id="OCA70144.1"/>
    </source>
</evidence>